<name>A0A0F0CW97_9BACT</name>
<evidence type="ECO:0000313" key="1">
    <source>
        <dbReference type="EMBL" id="KJJ85836.1"/>
    </source>
</evidence>
<accession>A0A0F0CW97</accession>
<protein>
    <submittedName>
        <fullName evidence="1">Uncharacterized protein</fullName>
    </submittedName>
</protein>
<proteinExistence type="predicted"/>
<dbReference type="Proteomes" id="UP000033428">
    <property type="component" value="Unassembled WGS sequence"/>
</dbReference>
<gene>
    <name evidence="1" type="ORF">OMAG_000311</name>
</gene>
<sequence length="71" mass="8041">MLIKMLIDNKNELGLDIKAHKGKISINQIKIHEIVKNAVGKAIIPKSGFNTSYDNVLKIRDSLLKYYSEGR</sequence>
<keyword evidence="2" id="KW-1185">Reference proteome</keyword>
<organism evidence="1 2">
    <name type="scientific">Candidatus Omnitrophus magneticus</name>
    <dbReference type="NCBI Taxonomy" id="1609969"/>
    <lineage>
        <taxon>Bacteria</taxon>
        <taxon>Pseudomonadati</taxon>
        <taxon>Candidatus Omnitrophota</taxon>
        <taxon>Candidatus Omnitrophus</taxon>
    </lineage>
</organism>
<dbReference type="EMBL" id="JYNY01000067">
    <property type="protein sequence ID" value="KJJ85836.1"/>
    <property type="molecule type" value="Genomic_DNA"/>
</dbReference>
<dbReference type="AlphaFoldDB" id="A0A0F0CW97"/>
<comment type="caution">
    <text evidence="1">The sequence shown here is derived from an EMBL/GenBank/DDBJ whole genome shotgun (WGS) entry which is preliminary data.</text>
</comment>
<evidence type="ECO:0000313" key="2">
    <source>
        <dbReference type="Proteomes" id="UP000033428"/>
    </source>
</evidence>
<reference evidence="1 2" key="1">
    <citation type="submission" date="2015-02" db="EMBL/GenBank/DDBJ databases">
        <title>Single-cell genomics of uncultivated deep-branching MTB reveals a conserved set of magnetosome genes.</title>
        <authorList>
            <person name="Kolinko S."/>
            <person name="Richter M."/>
            <person name="Glockner F.O."/>
            <person name="Brachmann A."/>
            <person name="Schuler D."/>
        </authorList>
    </citation>
    <scope>NUCLEOTIDE SEQUENCE [LARGE SCALE GENOMIC DNA]</scope>
    <source>
        <strain evidence="1">SKK-01</strain>
    </source>
</reference>